<proteinExistence type="predicted"/>
<dbReference type="InterPro" id="IPR007420">
    <property type="entry name" value="DUF465"/>
</dbReference>
<dbReference type="Pfam" id="PF04325">
    <property type="entry name" value="DUF465"/>
    <property type="match status" value="1"/>
</dbReference>
<evidence type="ECO:0000313" key="2">
    <source>
        <dbReference type="EMBL" id="SEA19045.1"/>
    </source>
</evidence>
<evidence type="ECO:0000313" key="3">
    <source>
        <dbReference type="Proteomes" id="UP000198703"/>
    </source>
</evidence>
<dbReference type="AlphaFoldDB" id="A0A1H3Z5U0"/>
<evidence type="ECO:0008006" key="4">
    <source>
        <dbReference type="Google" id="ProtNLM"/>
    </source>
</evidence>
<accession>A0A1H3Z5U0</accession>
<dbReference type="RefSeq" id="WP_093251113.1">
    <property type="nucleotide sequence ID" value="NZ_FNQM01000003.1"/>
</dbReference>
<evidence type="ECO:0000256" key="1">
    <source>
        <dbReference type="SAM" id="MobiDB-lite"/>
    </source>
</evidence>
<sequence>MSLHSHLTELRRKHETLSDRIETEQRHPGADELAIVSMKKEKLKLKEEITRISAQVH</sequence>
<dbReference type="STRING" id="89524.SAMN05444370_103404"/>
<dbReference type="OrthoDB" id="7362854at2"/>
<dbReference type="Gene3D" id="6.10.280.50">
    <property type="match status" value="1"/>
</dbReference>
<reference evidence="2 3" key="1">
    <citation type="submission" date="2016-10" db="EMBL/GenBank/DDBJ databases">
        <authorList>
            <person name="de Groot N.N."/>
        </authorList>
    </citation>
    <scope>NUCLEOTIDE SEQUENCE [LARGE SCALE GENOMIC DNA]</scope>
    <source>
        <strain evidence="2 3">DSM 15345</strain>
    </source>
</reference>
<organism evidence="2 3">
    <name type="scientific">Rubrimonas cliftonensis</name>
    <dbReference type="NCBI Taxonomy" id="89524"/>
    <lineage>
        <taxon>Bacteria</taxon>
        <taxon>Pseudomonadati</taxon>
        <taxon>Pseudomonadota</taxon>
        <taxon>Alphaproteobacteria</taxon>
        <taxon>Rhodobacterales</taxon>
        <taxon>Paracoccaceae</taxon>
        <taxon>Rubrimonas</taxon>
    </lineage>
</organism>
<gene>
    <name evidence="2" type="ORF">SAMN05444370_103404</name>
</gene>
<keyword evidence="3" id="KW-1185">Reference proteome</keyword>
<dbReference type="Proteomes" id="UP000198703">
    <property type="component" value="Unassembled WGS sequence"/>
</dbReference>
<name>A0A1H3Z5U0_9RHOB</name>
<dbReference type="EMBL" id="FNQM01000003">
    <property type="protein sequence ID" value="SEA19045.1"/>
    <property type="molecule type" value="Genomic_DNA"/>
</dbReference>
<protein>
    <recommendedName>
        <fullName evidence="4">DUF465 domain-containing protein</fullName>
    </recommendedName>
</protein>
<feature type="region of interest" description="Disordered" evidence="1">
    <location>
        <begin position="1"/>
        <end position="28"/>
    </location>
</feature>
<dbReference type="InterPro" id="IPR038444">
    <property type="entry name" value="DUF465_sf"/>
</dbReference>